<sequence length="182" mass="19304">MASWIFVTIACCLVNGLQAQTNYCTTTYCRTGVQNVGCNPPATPGGVGCNGMSPAVVTMDSTLQTLVLSEHNTRRSQLALGQLASFLPATRMPTITPAIGHFTQMASDQTSKIGCAMQYWLDGDWETYYFVCNYGVTNVVGRPTYKSGTVASGCTTGRNPVTTLNGLCSTAETINPVPNPVA</sequence>
<organism evidence="5 6">
    <name type="scientific">Anopheles minimus</name>
    <dbReference type="NCBI Taxonomy" id="112268"/>
    <lineage>
        <taxon>Eukaryota</taxon>
        <taxon>Metazoa</taxon>
        <taxon>Ecdysozoa</taxon>
        <taxon>Arthropoda</taxon>
        <taxon>Hexapoda</taxon>
        <taxon>Insecta</taxon>
        <taxon>Pterygota</taxon>
        <taxon>Neoptera</taxon>
        <taxon>Endopterygota</taxon>
        <taxon>Diptera</taxon>
        <taxon>Nematocera</taxon>
        <taxon>Culicoidea</taxon>
        <taxon>Culicidae</taxon>
        <taxon>Anophelinae</taxon>
        <taxon>Anopheles</taxon>
    </lineage>
</organism>
<evidence type="ECO:0000256" key="2">
    <source>
        <dbReference type="ARBA" id="ARBA00022525"/>
    </source>
</evidence>
<dbReference type="Pfam" id="PF00188">
    <property type="entry name" value="CAP"/>
    <property type="match status" value="1"/>
</dbReference>
<dbReference type="SUPFAM" id="SSF55797">
    <property type="entry name" value="PR-1-like"/>
    <property type="match status" value="1"/>
</dbReference>
<feature type="domain" description="SCP" evidence="4">
    <location>
        <begin position="61"/>
        <end position="141"/>
    </location>
</feature>
<accession>A0A182WC66</accession>
<dbReference type="GO" id="GO:0005576">
    <property type="term" value="C:extracellular region"/>
    <property type="evidence" value="ECO:0007669"/>
    <property type="project" value="UniProtKB-SubCell"/>
</dbReference>
<dbReference type="EnsemblMetazoa" id="AMIN007946-RA">
    <property type="protein sequence ID" value="AMIN007946-PA"/>
    <property type="gene ID" value="AMIN007946"/>
</dbReference>
<dbReference type="AlphaFoldDB" id="A0A182WC66"/>
<evidence type="ECO:0000313" key="6">
    <source>
        <dbReference type="Proteomes" id="UP000075920"/>
    </source>
</evidence>
<dbReference type="Gene3D" id="3.40.33.10">
    <property type="entry name" value="CAP"/>
    <property type="match status" value="2"/>
</dbReference>
<evidence type="ECO:0000256" key="3">
    <source>
        <dbReference type="SAM" id="SignalP"/>
    </source>
</evidence>
<dbReference type="SMART" id="SM00198">
    <property type="entry name" value="SCP"/>
    <property type="match status" value="1"/>
</dbReference>
<evidence type="ECO:0000259" key="4">
    <source>
        <dbReference type="SMART" id="SM00198"/>
    </source>
</evidence>
<reference evidence="5" key="2">
    <citation type="submission" date="2020-05" db="UniProtKB">
        <authorList>
            <consortium name="EnsemblMetazoa"/>
        </authorList>
    </citation>
    <scope>IDENTIFICATION</scope>
    <source>
        <strain evidence="5">MINIMUS1</strain>
    </source>
</reference>
<reference evidence="6" key="1">
    <citation type="submission" date="2013-03" db="EMBL/GenBank/DDBJ databases">
        <title>The Genome Sequence of Anopheles minimus MINIMUS1.</title>
        <authorList>
            <consortium name="The Broad Institute Genomics Platform"/>
            <person name="Neafsey D.E."/>
            <person name="Walton C."/>
            <person name="Walker B."/>
            <person name="Young S.K."/>
            <person name="Zeng Q."/>
            <person name="Gargeya S."/>
            <person name="Fitzgerald M."/>
            <person name="Haas B."/>
            <person name="Abouelleil A."/>
            <person name="Allen A.W."/>
            <person name="Alvarado L."/>
            <person name="Arachchi H.M."/>
            <person name="Berlin A.M."/>
            <person name="Chapman S.B."/>
            <person name="Gainer-Dewar J."/>
            <person name="Goldberg J."/>
            <person name="Griggs A."/>
            <person name="Gujja S."/>
            <person name="Hansen M."/>
            <person name="Howarth C."/>
            <person name="Imamovic A."/>
            <person name="Ireland A."/>
            <person name="Larimer J."/>
            <person name="McCowan C."/>
            <person name="Murphy C."/>
            <person name="Pearson M."/>
            <person name="Poon T.W."/>
            <person name="Priest M."/>
            <person name="Roberts A."/>
            <person name="Saif S."/>
            <person name="Shea T."/>
            <person name="Sisk P."/>
            <person name="Sykes S."/>
            <person name="Wortman J."/>
            <person name="Nusbaum C."/>
            <person name="Birren B."/>
        </authorList>
    </citation>
    <scope>NUCLEOTIDE SEQUENCE [LARGE SCALE GENOMIC DNA]</scope>
    <source>
        <strain evidence="6">MINIMUS1</strain>
    </source>
</reference>
<feature type="chain" id="PRO_5012158758" evidence="3">
    <location>
        <begin position="20"/>
        <end position="182"/>
    </location>
</feature>
<protein>
    <submittedName>
        <fullName evidence="5">SCP domain-containing protein</fullName>
    </submittedName>
</protein>
<feature type="signal peptide" evidence="3">
    <location>
        <begin position="1"/>
        <end position="19"/>
    </location>
</feature>
<dbReference type="InterPro" id="IPR014044">
    <property type="entry name" value="CAP_dom"/>
</dbReference>
<keyword evidence="3" id="KW-0732">Signal</keyword>
<proteinExistence type="predicted"/>
<evidence type="ECO:0000256" key="1">
    <source>
        <dbReference type="ARBA" id="ARBA00004613"/>
    </source>
</evidence>
<keyword evidence="6" id="KW-1185">Reference proteome</keyword>
<evidence type="ECO:0000313" key="5">
    <source>
        <dbReference type="EnsemblMetazoa" id="AMIN007946-PA"/>
    </source>
</evidence>
<keyword evidence="2" id="KW-0964">Secreted</keyword>
<dbReference type="InterPro" id="IPR035940">
    <property type="entry name" value="CAP_sf"/>
</dbReference>
<dbReference type="VEuPathDB" id="VectorBase:AMIN007946"/>
<name>A0A182WC66_9DIPT</name>
<dbReference type="Proteomes" id="UP000075920">
    <property type="component" value="Unassembled WGS sequence"/>
</dbReference>
<comment type="subcellular location">
    <subcellularLocation>
        <location evidence="1">Secreted</location>
    </subcellularLocation>
</comment>
<dbReference type="CDD" id="cd05380">
    <property type="entry name" value="CAP_euk"/>
    <property type="match status" value="1"/>
</dbReference>